<dbReference type="GO" id="GO:0003677">
    <property type="term" value="F:DNA binding"/>
    <property type="evidence" value="ECO:0007669"/>
    <property type="project" value="UniProtKB-KW"/>
</dbReference>
<dbReference type="InterPro" id="IPR007627">
    <property type="entry name" value="RNA_pol_sigma70_r2"/>
</dbReference>
<dbReference type="InterPro" id="IPR014284">
    <property type="entry name" value="RNA_pol_sigma-70_dom"/>
</dbReference>
<dbReference type="Pfam" id="PF08281">
    <property type="entry name" value="Sigma70_r4_2"/>
    <property type="match status" value="1"/>
</dbReference>
<dbReference type="PANTHER" id="PTHR43133">
    <property type="entry name" value="RNA POLYMERASE ECF-TYPE SIGMA FACTO"/>
    <property type="match status" value="1"/>
</dbReference>
<dbReference type="SUPFAM" id="SSF88946">
    <property type="entry name" value="Sigma2 domain of RNA polymerase sigma factors"/>
    <property type="match status" value="1"/>
</dbReference>
<evidence type="ECO:0000256" key="5">
    <source>
        <dbReference type="ARBA" id="ARBA00023163"/>
    </source>
</evidence>
<gene>
    <name evidence="8" type="ORF">SAMN02745124_04215</name>
</gene>
<dbReference type="InterPro" id="IPR036388">
    <property type="entry name" value="WH-like_DNA-bd_sf"/>
</dbReference>
<dbReference type="InterPro" id="IPR013249">
    <property type="entry name" value="RNA_pol_sigma70_r4_t2"/>
</dbReference>
<dbReference type="InterPro" id="IPR013324">
    <property type="entry name" value="RNA_pol_sigma_r3/r4-like"/>
</dbReference>
<dbReference type="STRING" id="1121409.SAMN02745124_04215"/>
<accession>A0A1M5YM78</accession>
<dbReference type="Gene3D" id="1.10.10.10">
    <property type="entry name" value="Winged helix-like DNA-binding domain superfamily/Winged helix DNA-binding domain"/>
    <property type="match status" value="1"/>
</dbReference>
<dbReference type="OrthoDB" id="5513261at2"/>
<dbReference type="Pfam" id="PF04542">
    <property type="entry name" value="Sigma70_r2"/>
    <property type="match status" value="1"/>
</dbReference>
<dbReference type="RefSeq" id="WP_073379196.1">
    <property type="nucleotide sequence ID" value="NZ_FQXS01000043.1"/>
</dbReference>
<feature type="domain" description="RNA polymerase sigma factor 70 region 4 type 2" evidence="7">
    <location>
        <begin position="121"/>
        <end position="170"/>
    </location>
</feature>
<dbReference type="InterPro" id="IPR039425">
    <property type="entry name" value="RNA_pol_sigma-70-like"/>
</dbReference>
<dbReference type="Proteomes" id="UP000184139">
    <property type="component" value="Unassembled WGS sequence"/>
</dbReference>
<sequence>MVPSDNQLISDVRAGHNGSFAVLVERYQTPIYNLMYRFSGSSEEAADMTQELFIRAYEHLGNYREPKGFFPWIYTMALNHARDWHRKRHNHRRLFGILAADEPQGPRSPDHECETRERLGDLGRALSRLPEDRRELLILRYRHDCSIRDLADMFDISESAVKMRLQRSLELVGRTMEGFGHD</sequence>
<comment type="similarity">
    <text evidence="1">Belongs to the sigma-70 factor family. ECF subfamily.</text>
</comment>
<dbReference type="AlphaFoldDB" id="A0A1M5YM78"/>
<keyword evidence="5" id="KW-0804">Transcription</keyword>
<dbReference type="InterPro" id="IPR013325">
    <property type="entry name" value="RNA_pol_sigma_r2"/>
</dbReference>
<dbReference type="PANTHER" id="PTHR43133:SF8">
    <property type="entry name" value="RNA POLYMERASE SIGMA FACTOR HI_1459-RELATED"/>
    <property type="match status" value="1"/>
</dbReference>
<organism evidence="8 9">
    <name type="scientific">Desulfofustis glycolicus DSM 9705</name>
    <dbReference type="NCBI Taxonomy" id="1121409"/>
    <lineage>
        <taxon>Bacteria</taxon>
        <taxon>Pseudomonadati</taxon>
        <taxon>Thermodesulfobacteriota</taxon>
        <taxon>Desulfobulbia</taxon>
        <taxon>Desulfobulbales</taxon>
        <taxon>Desulfocapsaceae</taxon>
        <taxon>Desulfofustis</taxon>
    </lineage>
</organism>
<reference evidence="8 9" key="1">
    <citation type="submission" date="2016-11" db="EMBL/GenBank/DDBJ databases">
        <authorList>
            <person name="Jaros S."/>
            <person name="Januszkiewicz K."/>
            <person name="Wedrychowicz H."/>
        </authorList>
    </citation>
    <scope>NUCLEOTIDE SEQUENCE [LARGE SCALE GENOMIC DNA]</scope>
    <source>
        <strain evidence="8 9">DSM 9705</strain>
    </source>
</reference>
<evidence type="ECO:0000259" key="6">
    <source>
        <dbReference type="Pfam" id="PF04542"/>
    </source>
</evidence>
<dbReference type="SUPFAM" id="SSF88659">
    <property type="entry name" value="Sigma3 and sigma4 domains of RNA polymerase sigma factors"/>
    <property type="match status" value="1"/>
</dbReference>
<evidence type="ECO:0000256" key="2">
    <source>
        <dbReference type="ARBA" id="ARBA00023015"/>
    </source>
</evidence>
<evidence type="ECO:0000256" key="3">
    <source>
        <dbReference type="ARBA" id="ARBA00023082"/>
    </source>
</evidence>
<proteinExistence type="inferred from homology"/>
<protein>
    <submittedName>
        <fullName evidence="8">RNA polymerase sigma-70 factor, ECF subfamily</fullName>
    </submittedName>
</protein>
<dbReference type="CDD" id="cd06171">
    <property type="entry name" value="Sigma70_r4"/>
    <property type="match status" value="1"/>
</dbReference>
<dbReference type="NCBIfam" id="TIGR02937">
    <property type="entry name" value="sigma70-ECF"/>
    <property type="match status" value="1"/>
</dbReference>
<dbReference type="GO" id="GO:0006352">
    <property type="term" value="P:DNA-templated transcription initiation"/>
    <property type="evidence" value="ECO:0007669"/>
    <property type="project" value="InterPro"/>
</dbReference>
<keyword evidence="9" id="KW-1185">Reference proteome</keyword>
<keyword evidence="3" id="KW-0731">Sigma factor</keyword>
<dbReference type="EMBL" id="FQXS01000043">
    <property type="protein sequence ID" value="SHI13096.1"/>
    <property type="molecule type" value="Genomic_DNA"/>
</dbReference>
<name>A0A1M5YM78_9BACT</name>
<evidence type="ECO:0000313" key="9">
    <source>
        <dbReference type="Proteomes" id="UP000184139"/>
    </source>
</evidence>
<keyword evidence="4" id="KW-0238">DNA-binding</keyword>
<evidence type="ECO:0000313" key="8">
    <source>
        <dbReference type="EMBL" id="SHI13096.1"/>
    </source>
</evidence>
<evidence type="ECO:0000259" key="7">
    <source>
        <dbReference type="Pfam" id="PF08281"/>
    </source>
</evidence>
<keyword evidence="2" id="KW-0805">Transcription regulation</keyword>
<evidence type="ECO:0000256" key="4">
    <source>
        <dbReference type="ARBA" id="ARBA00023125"/>
    </source>
</evidence>
<dbReference type="Gene3D" id="1.10.1740.10">
    <property type="match status" value="1"/>
</dbReference>
<evidence type="ECO:0000256" key="1">
    <source>
        <dbReference type="ARBA" id="ARBA00010641"/>
    </source>
</evidence>
<feature type="domain" description="RNA polymerase sigma-70 region 2" evidence="6">
    <location>
        <begin position="23"/>
        <end position="89"/>
    </location>
</feature>
<dbReference type="GO" id="GO:0016987">
    <property type="term" value="F:sigma factor activity"/>
    <property type="evidence" value="ECO:0007669"/>
    <property type="project" value="UniProtKB-KW"/>
</dbReference>